<dbReference type="InterPro" id="IPR016785">
    <property type="entry name" value="ComGD"/>
</dbReference>
<proteinExistence type="predicted"/>
<dbReference type="SUPFAM" id="SSF54523">
    <property type="entry name" value="Pili subunits"/>
    <property type="match status" value="1"/>
</dbReference>
<feature type="transmembrane region" description="Helical" evidence="3">
    <location>
        <begin position="12"/>
        <end position="32"/>
    </location>
</feature>
<dbReference type="KEGG" id="vne:CFK40_09570"/>
<dbReference type="Pfam" id="PF07963">
    <property type="entry name" value="N_methyl"/>
    <property type="match status" value="1"/>
</dbReference>
<evidence type="ECO:0000256" key="3">
    <source>
        <dbReference type="SAM" id="Phobius"/>
    </source>
</evidence>
<organism evidence="4 5">
    <name type="scientific">Virgibacillus necropolis</name>
    <dbReference type="NCBI Taxonomy" id="163877"/>
    <lineage>
        <taxon>Bacteria</taxon>
        <taxon>Bacillati</taxon>
        <taxon>Bacillota</taxon>
        <taxon>Bacilli</taxon>
        <taxon>Bacillales</taxon>
        <taxon>Bacillaceae</taxon>
        <taxon>Virgibacillus</taxon>
    </lineage>
</organism>
<name>A0A221MC71_9BACI</name>
<evidence type="ECO:0000313" key="5">
    <source>
        <dbReference type="Proteomes" id="UP000204391"/>
    </source>
</evidence>
<protein>
    <recommendedName>
        <fullName evidence="6">Competence protein ComG</fullName>
    </recommendedName>
</protein>
<dbReference type="GO" id="GO:0009986">
    <property type="term" value="C:cell surface"/>
    <property type="evidence" value="ECO:0007669"/>
    <property type="project" value="UniProtKB-SubCell"/>
</dbReference>
<dbReference type="NCBIfam" id="TIGR02532">
    <property type="entry name" value="IV_pilin_GFxxxE"/>
    <property type="match status" value="1"/>
</dbReference>
<evidence type="ECO:0000313" key="4">
    <source>
        <dbReference type="EMBL" id="ASN05245.1"/>
    </source>
</evidence>
<keyword evidence="3" id="KW-1133">Transmembrane helix</keyword>
<gene>
    <name evidence="4" type="ORF">CFK40_09570</name>
</gene>
<keyword evidence="5" id="KW-1185">Reference proteome</keyword>
<dbReference type="InterPro" id="IPR012902">
    <property type="entry name" value="N_methyl_site"/>
</dbReference>
<dbReference type="InterPro" id="IPR045584">
    <property type="entry name" value="Pilin-like"/>
</dbReference>
<dbReference type="Proteomes" id="UP000204391">
    <property type="component" value="Chromosome"/>
</dbReference>
<reference evidence="4 5" key="1">
    <citation type="journal article" date="2003" name="Int. J. Syst. Evol. Microbiol.">
        <title>Virgibacillus carmonensis sp. nov., Virgibacillus necropolis sp. nov. and Virgibacillus picturae sp. nov., three novel species isolated from deteriorated mural paintings, transfer of the species of the genus salibacillus to Virgibacillus, as Virgibacillus marismortui comb. nov. and Virgibacillus salexigens comb. nov., and emended description of the genus Virgibacillus.</title>
        <authorList>
            <person name="Heyrman J."/>
            <person name="Logan N.A."/>
            <person name="Busse H.J."/>
            <person name="Balcaen A."/>
            <person name="Lebbe L."/>
            <person name="Rodriguez-Diaz M."/>
            <person name="Swings J."/>
            <person name="De Vos P."/>
        </authorList>
    </citation>
    <scope>NUCLEOTIDE SEQUENCE [LARGE SCALE GENOMIC DNA]</scope>
    <source>
        <strain evidence="4 5">LMG 19488</strain>
    </source>
</reference>
<evidence type="ECO:0008006" key="6">
    <source>
        <dbReference type="Google" id="ProtNLM"/>
    </source>
</evidence>
<dbReference type="AlphaFoldDB" id="A0A221MC71"/>
<dbReference type="EMBL" id="CP022437">
    <property type="protein sequence ID" value="ASN05245.1"/>
    <property type="molecule type" value="Genomic_DNA"/>
</dbReference>
<accession>A0A221MC71</accession>
<evidence type="ECO:0000256" key="1">
    <source>
        <dbReference type="ARBA" id="ARBA00004241"/>
    </source>
</evidence>
<keyword evidence="2" id="KW-0178">Competence</keyword>
<keyword evidence="3" id="KW-0812">Transmembrane</keyword>
<evidence type="ECO:0000256" key="2">
    <source>
        <dbReference type="ARBA" id="ARBA00023287"/>
    </source>
</evidence>
<dbReference type="GO" id="GO:0030420">
    <property type="term" value="P:establishment of competence for transformation"/>
    <property type="evidence" value="ECO:0007669"/>
    <property type="project" value="UniProtKB-KW"/>
</dbReference>
<comment type="subcellular location">
    <subcellularLocation>
        <location evidence="1">Cell surface</location>
    </subcellularLocation>
</comment>
<sequence>MYIMQNKNGFTLIEILFVMGVLSLLLLLSAPIKVSILDNQKEEQFLTTLENDLLYMQSISYLSTDNIIMTFETNNYFVSSGHGSKVLLRRSIPDEWKFDLRTFQEEGSISFNANGTIRKPGNLLLTTNKSSYKIVFPLGKGRCYIEKL</sequence>
<dbReference type="PIRSF" id="PIRSF021292">
    <property type="entry name" value="Competence_ComGD"/>
    <property type="match status" value="1"/>
</dbReference>
<dbReference type="NCBIfam" id="NF040982">
    <property type="entry name" value="ComGD"/>
    <property type="match status" value="1"/>
</dbReference>
<keyword evidence="3" id="KW-0472">Membrane</keyword>